<accession>A0A2K3JZB6</accession>
<dbReference type="EMBL" id="ASHM01131694">
    <property type="protein sequence ID" value="PNX59358.1"/>
    <property type="molecule type" value="Genomic_DNA"/>
</dbReference>
<evidence type="ECO:0000313" key="3">
    <source>
        <dbReference type="Proteomes" id="UP000236291"/>
    </source>
</evidence>
<name>A0A2K3JZB6_TRIPR</name>
<proteinExistence type="predicted"/>
<evidence type="ECO:0000313" key="2">
    <source>
        <dbReference type="EMBL" id="PNX59358.1"/>
    </source>
</evidence>
<organism evidence="2 3">
    <name type="scientific">Trifolium pratense</name>
    <name type="common">Red clover</name>
    <dbReference type="NCBI Taxonomy" id="57577"/>
    <lineage>
        <taxon>Eukaryota</taxon>
        <taxon>Viridiplantae</taxon>
        <taxon>Streptophyta</taxon>
        <taxon>Embryophyta</taxon>
        <taxon>Tracheophyta</taxon>
        <taxon>Spermatophyta</taxon>
        <taxon>Magnoliopsida</taxon>
        <taxon>eudicotyledons</taxon>
        <taxon>Gunneridae</taxon>
        <taxon>Pentapetalae</taxon>
        <taxon>rosids</taxon>
        <taxon>fabids</taxon>
        <taxon>Fabales</taxon>
        <taxon>Fabaceae</taxon>
        <taxon>Papilionoideae</taxon>
        <taxon>50 kb inversion clade</taxon>
        <taxon>NPAAA clade</taxon>
        <taxon>Hologalegina</taxon>
        <taxon>IRL clade</taxon>
        <taxon>Trifolieae</taxon>
        <taxon>Trifolium</taxon>
    </lineage>
</organism>
<reference evidence="2 3" key="2">
    <citation type="journal article" date="2017" name="Front. Plant Sci.">
        <title>Gene Classification and Mining of Molecular Markers Useful in Red Clover (Trifolium pratense) Breeding.</title>
        <authorList>
            <person name="Istvanek J."/>
            <person name="Dluhosova J."/>
            <person name="Dluhos P."/>
            <person name="Patkova L."/>
            <person name="Nedelnik J."/>
            <person name="Repkova J."/>
        </authorList>
    </citation>
    <scope>NUCLEOTIDE SEQUENCE [LARGE SCALE GENOMIC DNA]</scope>
    <source>
        <strain evidence="3">cv. Tatra</strain>
        <tissue evidence="2">Young leaves</tissue>
    </source>
</reference>
<sequence length="58" mass="6190">RPPQNTEPDRGGFADGVTTPTGVKKVVRRSRSSHRSTTHLGYMVNGCGARGYTMKVGG</sequence>
<protein>
    <submittedName>
        <fullName evidence="2">Uncharacterized protein</fullName>
    </submittedName>
</protein>
<feature type="compositionally biased region" description="Basic residues" evidence="1">
    <location>
        <begin position="25"/>
        <end position="36"/>
    </location>
</feature>
<feature type="region of interest" description="Disordered" evidence="1">
    <location>
        <begin position="1"/>
        <end position="36"/>
    </location>
</feature>
<dbReference type="AlphaFoldDB" id="A0A2K3JZB6"/>
<feature type="non-terminal residue" evidence="2">
    <location>
        <position position="1"/>
    </location>
</feature>
<dbReference type="Proteomes" id="UP000236291">
    <property type="component" value="Unassembled WGS sequence"/>
</dbReference>
<reference evidence="2 3" key="1">
    <citation type="journal article" date="2014" name="Am. J. Bot.">
        <title>Genome assembly and annotation for red clover (Trifolium pratense; Fabaceae).</title>
        <authorList>
            <person name="Istvanek J."/>
            <person name="Jaros M."/>
            <person name="Krenek A."/>
            <person name="Repkova J."/>
        </authorList>
    </citation>
    <scope>NUCLEOTIDE SEQUENCE [LARGE SCALE GENOMIC DNA]</scope>
    <source>
        <strain evidence="3">cv. Tatra</strain>
        <tissue evidence="2">Young leaves</tissue>
    </source>
</reference>
<comment type="caution">
    <text evidence="2">The sequence shown here is derived from an EMBL/GenBank/DDBJ whole genome shotgun (WGS) entry which is preliminary data.</text>
</comment>
<gene>
    <name evidence="2" type="ORF">L195_g059650</name>
</gene>
<evidence type="ECO:0000256" key="1">
    <source>
        <dbReference type="SAM" id="MobiDB-lite"/>
    </source>
</evidence>